<gene>
    <name evidence="4" type="ORF">GCM10009431_25740</name>
</gene>
<evidence type="ECO:0000256" key="1">
    <source>
        <dbReference type="ARBA" id="ARBA00022679"/>
    </source>
</evidence>
<keyword evidence="5" id="KW-1185">Reference proteome</keyword>
<dbReference type="RefSeq" id="WP_343798881.1">
    <property type="nucleotide sequence ID" value="NZ_BAAAGF010000004.1"/>
</dbReference>
<evidence type="ECO:0000313" key="5">
    <source>
        <dbReference type="Proteomes" id="UP001500736"/>
    </source>
</evidence>
<protein>
    <recommendedName>
        <fullName evidence="6">Glycosyltransferase involved in cell wall biosynthesis</fullName>
    </recommendedName>
</protein>
<name>A0ABP3V6R8_9FLAO</name>
<accession>A0ABP3V6R8</accession>
<dbReference type="SUPFAM" id="SSF53756">
    <property type="entry name" value="UDP-Glycosyltransferase/glycogen phosphorylase"/>
    <property type="match status" value="1"/>
</dbReference>
<organism evidence="4 5">
    <name type="scientific">Gaetbulibacter jejuensis</name>
    <dbReference type="NCBI Taxonomy" id="584607"/>
    <lineage>
        <taxon>Bacteria</taxon>
        <taxon>Pseudomonadati</taxon>
        <taxon>Bacteroidota</taxon>
        <taxon>Flavobacteriia</taxon>
        <taxon>Flavobacteriales</taxon>
        <taxon>Flavobacteriaceae</taxon>
        <taxon>Gaetbulibacter</taxon>
    </lineage>
</organism>
<dbReference type="Pfam" id="PF00534">
    <property type="entry name" value="Glycos_transf_1"/>
    <property type="match status" value="1"/>
</dbReference>
<keyword evidence="1" id="KW-0808">Transferase</keyword>
<evidence type="ECO:0000259" key="3">
    <source>
        <dbReference type="Pfam" id="PF13439"/>
    </source>
</evidence>
<evidence type="ECO:0008006" key="6">
    <source>
        <dbReference type="Google" id="ProtNLM"/>
    </source>
</evidence>
<dbReference type="PANTHER" id="PTHR46401:SF2">
    <property type="entry name" value="GLYCOSYLTRANSFERASE WBBK-RELATED"/>
    <property type="match status" value="1"/>
</dbReference>
<reference evidence="5" key="1">
    <citation type="journal article" date="2019" name="Int. J. Syst. Evol. Microbiol.">
        <title>The Global Catalogue of Microorganisms (GCM) 10K type strain sequencing project: providing services to taxonomists for standard genome sequencing and annotation.</title>
        <authorList>
            <consortium name="The Broad Institute Genomics Platform"/>
            <consortium name="The Broad Institute Genome Sequencing Center for Infectious Disease"/>
            <person name="Wu L."/>
            <person name="Ma J."/>
        </authorList>
    </citation>
    <scope>NUCLEOTIDE SEQUENCE [LARGE SCALE GENOMIC DNA]</scope>
    <source>
        <strain evidence="5">JCM 15976</strain>
    </source>
</reference>
<feature type="domain" description="Glycosyltransferase subfamily 4-like N-terminal" evidence="3">
    <location>
        <begin position="22"/>
        <end position="202"/>
    </location>
</feature>
<feature type="domain" description="Glycosyl transferase family 1" evidence="2">
    <location>
        <begin position="220"/>
        <end position="372"/>
    </location>
</feature>
<dbReference type="Proteomes" id="UP001500736">
    <property type="component" value="Unassembled WGS sequence"/>
</dbReference>
<proteinExistence type="predicted"/>
<dbReference type="Pfam" id="PF13439">
    <property type="entry name" value="Glyco_transf_4"/>
    <property type="match status" value="1"/>
</dbReference>
<sequence>MMAIKICFVTREYAHDAMGKTGGIGVFVKQFTSVLKAHDFTITVFSFGATAKRFNDEGVRVVRIKDLTTINETIKSPMRRYRLPGYLTVKRVLEFFNRLYVSLYLTVFVKRNGFDLVEFHDYGGDAPFFISRIPKVVRCHGSAMTLHQFMGYFKRQPDAYYEGLFFKRFQKHVLAVSQYSANTTASAFKLKNVPKVIYNGVTLPKVARCDDYLSAPTVPFSIFYFGSIRERKGIAIACSVFDAVAKVYPEASFHVMGNNNNDYWNTHAVKLLSKSALERTHYYGAIPHKAVASYLQTAHIVLFPSYGENFSIGLLEVMALEKIVVVSAIDSFREVIVDKDNGFMCDTIPDYIDTVQSIFEGHYDVLQIAKNARRTVAQNFDQEKVIQETITYYKMLLEKET</sequence>
<dbReference type="Gene3D" id="3.40.50.2000">
    <property type="entry name" value="Glycogen Phosphorylase B"/>
    <property type="match status" value="2"/>
</dbReference>
<dbReference type="PANTHER" id="PTHR46401">
    <property type="entry name" value="GLYCOSYLTRANSFERASE WBBK-RELATED"/>
    <property type="match status" value="1"/>
</dbReference>
<comment type="caution">
    <text evidence="4">The sequence shown here is derived from an EMBL/GenBank/DDBJ whole genome shotgun (WGS) entry which is preliminary data.</text>
</comment>
<dbReference type="EMBL" id="BAAAGF010000004">
    <property type="protein sequence ID" value="GAA0747867.1"/>
    <property type="molecule type" value="Genomic_DNA"/>
</dbReference>
<dbReference type="CDD" id="cd03801">
    <property type="entry name" value="GT4_PimA-like"/>
    <property type="match status" value="1"/>
</dbReference>
<dbReference type="InterPro" id="IPR028098">
    <property type="entry name" value="Glyco_trans_4-like_N"/>
</dbReference>
<evidence type="ECO:0000313" key="4">
    <source>
        <dbReference type="EMBL" id="GAA0747867.1"/>
    </source>
</evidence>
<dbReference type="InterPro" id="IPR001296">
    <property type="entry name" value="Glyco_trans_1"/>
</dbReference>
<evidence type="ECO:0000259" key="2">
    <source>
        <dbReference type="Pfam" id="PF00534"/>
    </source>
</evidence>